<proteinExistence type="predicted"/>
<feature type="domain" description="NADPH-dependent FMN reductase-like" evidence="1">
    <location>
        <begin position="5"/>
        <end position="150"/>
    </location>
</feature>
<gene>
    <name evidence="2" type="ORF">UT64_C0012G0002</name>
</gene>
<dbReference type="GO" id="GO:0016491">
    <property type="term" value="F:oxidoreductase activity"/>
    <property type="evidence" value="ECO:0007669"/>
    <property type="project" value="InterPro"/>
</dbReference>
<comment type="caution">
    <text evidence="2">The sequence shown here is derived from an EMBL/GenBank/DDBJ whole genome shotgun (WGS) entry which is preliminary data.</text>
</comment>
<dbReference type="GO" id="GO:0005829">
    <property type="term" value="C:cytosol"/>
    <property type="evidence" value="ECO:0007669"/>
    <property type="project" value="TreeGrafter"/>
</dbReference>
<reference evidence="2 3" key="1">
    <citation type="journal article" date="2015" name="Nature">
        <title>rRNA introns, odd ribosomes, and small enigmatic genomes across a large radiation of phyla.</title>
        <authorList>
            <person name="Brown C.T."/>
            <person name="Hug L.A."/>
            <person name="Thomas B.C."/>
            <person name="Sharon I."/>
            <person name="Castelle C.J."/>
            <person name="Singh A."/>
            <person name="Wilkins M.J."/>
            <person name="Williams K.H."/>
            <person name="Banfield J.F."/>
        </authorList>
    </citation>
    <scope>NUCLEOTIDE SEQUENCE [LARGE SCALE GENOMIC DNA]</scope>
</reference>
<evidence type="ECO:0000259" key="1">
    <source>
        <dbReference type="Pfam" id="PF03358"/>
    </source>
</evidence>
<sequence>MNNRIKIVGISGSLRKRSFNSALLREAVKLAPEKVEIEILDISQIPLYNQDLENNGNQAVLILKNKIKAADAVLFVSPEYNYSVSGVLKNAIDCASRPYGDNSFEGKPVAIMGASIGMLGTTRMQYHLRQMSVFLDMKPINRPEVMVGLAEEKFDAEGNLTDEKTKRKIKELIESLVVWTKSLRI</sequence>
<accession>A0A0G0SES0</accession>
<evidence type="ECO:0000313" key="3">
    <source>
        <dbReference type="Proteomes" id="UP000034137"/>
    </source>
</evidence>
<dbReference type="InterPro" id="IPR029039">
    <property type="entry name" value="Flavoprotein-like_sf"/>
</dbReference>
<dbReference type="EMBL" id="LBXO01000012">
    <property type="protein sequence ID" value="KKR33210.1"/>
    <property type="molecule type" value="Genomic_DNA"/>
</dbReference>
<dbReference type="InterPro" id="IPR005025">
    <property type="entry name" value="FMN_Rdtase-like_dom"/>
</dbReference>
<dbReference type="PANTHER" id="PTHR30543">
    <property type="entry name" value="CHROMATE REDUCTASE"/>
    <property type="match status" value="1"/>
</dbReference>
<dbReference type="PANTHER" id="PTHR30543:SF21">
    <property type="entry name" value="NAD(P)H-DEPENDENT FMN REDUCTASE LOT6"/>
    <property type="match status" value="1"/>
</dbReference>
<dbReference type="SUPFAM" id="SSF52218">
    <property type="entry name" value="Flavoproteins"/>
    <property type="match status" value="1"/>
</dbReference>
<organism evidence="2 3">
    <name type="scientific">Candidatus Falkowbacteria bacterium GW2011_GWF2_39_8</name>
    <dbReference type="NCBI Taxonomy" id="1618642"/>
    <lineage>
        <taxon>Bacteria</taxon>
        <taxon>Candidatus Falkowiibacteriota</taxon>
    </lineage>
</organism>
<dbReference type="Pfam" id="PF03358">
    <property type="entry name" value="FMN_red"/>
    <property type="match status" value="1"/>
</dbReference>
<dbReference type="GO" id="GO:0010181">
    <property type="term" value="F:FMN binding"/>
    <property type="evidence" value="ECO:0007669"/>
    <property type="project" value="TreeGrafter"/>
</dbReference>
<name>A0A0G0SES0_9BACT</name>
<protein>
    <submittedName>
        <fullName evidence="2">FMN reductase</fullName>
    </submittedName>
</protein>
<dbReference type="Proteomes" id="UP000034137">
    <property type="component" value="Unassembled WGS sequence"/>
</dbReference>
<dbReference type="AlphaFoldDB" id="A0A0G0SES0"/>
<dbReference type="Gene3D" id="3.40.50.360">
    <property type="match status" value="1"/>
</dbReference>
<dbReference type="InterPro" id="IPR050712">
    <property type="entry name" value="NAD(P)H-dep_reductase"/>
</dbReference>
<evidence type="ECO:0000313" key="2">
    <source>
        <dbReference type="EMBL" id="KKR33210.1"/>
    </source>
</evidence>